<dbReference type="Pfam" id="PF01795">
    <property type="entry name" value="Methyltransf_5"/>
    <property type="match status" value="1"/>
</dbReference>
<evidence type="ECO:0000313" key="5">
    <source>
        <dbReference type="EMBL" id="MPN64107.1"/>
    </source>
</evidence>
<comment type="similarity">
    <text evidence="1">Belongs to the methyltransferase superfamily. RsmH family.</text>
</comment>
<organism evidence="5">
    <name type="scientific">bioreactor metagenome</name>
    <dbReference type="NCBI Taxonomy" id="1076179"/>
    <lineage>
        <taxon>unclassified sequences</taxon>
        <taxon>metagenomes</taxon>
        <taxon>ecological metagenomes</taxon>
    </lineage>
</organism>
<dbReference type="EMBL" id="VSSQ01144532">
    <property type="protein sequence ID" value="MPN64107.1"/>
    <property type="molecule type" value="Genomic_DNA"/>
</dbReference>
<keyword evidence="2 5" id="KW-0489">Methyltransferase</keyword>
<reference evidence="5" key="1">
    <citation type="submission" date="2019-08" db="EMBL/GenBank/DDBJ databases">
        <authorList>
            <person name="Kucharzyk K."/>
            <person name="Murdoch R.W."/>
            <person name="Higgins S."/>
            <person name="Loffler F."/>
        </authorList>
    </citation>
    <scope>NUCLEOTIDE SEQUENCE</scope>
</reference>
<protein>
    <submittedName>
        <fullName evidence="5">Ribosomal RNA small subunit methyltransferase H</fullName>
        <ecNumber evidence="5">2.1.1.199</ecNumber>
    </submittedName>
</protein>
<proteinExistence type="inferred from homology"/>
<dbReference type="InterPro" id="IPR023397">
    <property type="entry name" value="SAM-dep_MeTrfase_MraW_recog"/>
</dbReference>
<evidence type="ECO:0000256" key="4">
    <source>
        <dbReference type="ARBA" id="ARBA00022691"/>
    </source>
</evidence>
<dbReference type="SUPFAM" id="SSF81799">
    <property type="entry name" value="Putative methyltransferase TM0872, insert domain"/>
    <property type="match status" value="1"/>
</dbReference>
<keyword evidence="4" id="KW-0949">S-adenosyl-L-methionine</keyword>
<accession>A0A645JL76</accession>
<dbReference type="GO" id="GO:0071424">
    <property type="term" value="F:rRNA (cytosine-N4-)-methyltransferase activity"/>
    <property type="evidence" value="ECO:0007669"/>
    <property type="project" value="TreeGrafter"/>
</dbReference>
<comment type="caution">
    <text evidence="5">The sequence shown here is derived from an EMBL/GenBank/DDBJ whole genome shotgun (WGS) entry which is preliminary data.</text>
</comment>
<dbReference type="EC" id="2.1.1.199" evidence="5"/>
<dbReference type="InterPro" id="IPR029063">
    <property type="entry name" value="SAM-dependent_MTases_sf"/>
</dbReference>
<dbReference type="PANTHER" id="PTHR11265">
    <property type="entry name" value="S-ADENOSYL-METHYLTRANSFERASE MRAW"/>
    <property type="match status" value="1"/>
</dbReference>
<dbReference type="PANTHER" id="PTHR11265:SF0">
    <property type="entry name" value="12S RRNA N4-METHYLCYTIDINE METHYLTRANSFERASE"/>
    <property type="match status" value="1"/>
</dbReference>
<evidence type="ECO:0000256" key="1">
    <source>
        <dbReference type="ARBA" id="ARBA00010396"/>
    </source>
</evidence>
<dbReference type="Gene3D" id="3.40.50.150">
    <property type="entry name" value="Vaccinia Virus protein VP39"/>
    <property type="match status" value="1"/>
</dbReference>
<gene>
    <name evidence="5" type="primary">rsmH_52</name>
    <name evidence="5" type="ORF">SDC9_211878</name>
</gene>
<keyword evidence="3 5" id="KW-0808">Transferase</keyword>
<evidence type="ECO:0000256" key="3">
    <source>
        <dbReference type="ARBA" id="ARBA00022679"/>
    </source>
</evidence>
<dbReference type="SUPFAM" id="SSF53335">
    <property type="entry name" value="S-adenosyl-L-methionine-dependent methyltransferases"/>
    <property type="match status" value="1"/>
</dbReference>
<sequence>MADIIKFAIPAATRREGGHPAKRSFQAIRIEVNGELASLDCALDNAFKLLALGGRLSVITFHSLEDRICKRRFAAFAEGCTCPADFPVCVCGKTPRGRLVSKKPITANEEELSENNRSHSAKLRVIEKIKD</sequence>
<dbReference type="GO" id="GO:0070475">
    <property type="term" value="P:rRNA base methylation"/>
    <property type="evidence" value="ECO:0007669"/>
    <property type="project" value="TreeGrafter"/>
</dbReference>
<dbReference type="InterPro" id="IPR002903">
    <property type="entry name" value="RsmH"/>
</dbReference>
<name>A0A645JL76_9ZZZZ</name>
<dbReference type="AlphaFoldDB" id="A0A645JL76"/>
<evidence type="ECO:0000256" key="2">
    <source>
        <dbReference type="ARBA" id="ARBA00022603"/>
    </source>
</evidence>
<dbReference type="GO" id="GO:0005737">
    <property type="term" value="C:cytoplasm"/>
    <property type="evidence" value="ECO:0007669"/>
    <property type="project" value="TreeGrafter"/>
</dbReference>